<proteinExistence type="predicted"/>
<keyword evidence="2" id="KW-1185">Reference proteome</keyword>
<dbReference type="EMBL" id="QTSX02001458">
    <property type="protein sequence ID" value="KAJ9081790.1"/>
    <property type="molecule type" value="Genomic_DNA"/>
</dbReference>
<organism evidence="1 2">
    <name type="scientific">Entomophthora muscae</name>
    <dbReference type="NCBI Taxonomy" id="34485"/>
    <lineage>
        <taxon>Eukaryota</taxon>
        <taxon>Fungi</taxon>
        <taxon>Fungi incertae sedis</taxon>
        <taxon>Zoopagomycota</taxon>
        <taxon>Entomophthoromycotina</taxon>
        <taxon>Entomophthoromycetes</taxon>
        <taxon>Entomophthorales</taxon>
        <taxon>Entomophthoraceae</taxon>
        <taxon>Entomophthora</taxon>
    </lineage>
</organism>
<dbReference type="Proteomes" id="UP001165960">
    <property type="component" value="Unassembled WGS sequence"/>
</dbReference>
<evidence type="ECO:0000313" key="1">
    <source>
        <dbReference type="EMBL" id="KAJ9081790.1"/>
    </source>
</evidence>
<sequence>MSEKMWFEEYSKTLNKIRKEQRKEDACTRTNATYRFQCSMGTSSQKALQRLKGQRSHTAMTEVKRDNRTMATEEEEIRKEVELFYTSLYTLAQVDMTAAEELRPMAPSSLERCSTEEQMDLVRTITLKEVRATLKEAPKGKAPGPDNLPVEVYRLLQAPLASEMM</sequence>
<accession>A0ACC2U452</accession>
<name>A0ACC2U452_9FUNG</name>
<gene>
    <name evidence="1" type="ORF">DSO57_1011139</name>
</gene>
<reference evidence="1" key="1">
    <citation type="submission" date="2022-04" db="EMBL/GenBank/DDBJ databases">
        <title>Genome of the entomopathogenic fungus Entomophthora muscae.</title>
        <authorList>
            <person name="Elya C."/>
            <person name="Lovett B.R."/>
            <person name="Lee E."/>
            <person name="Macias A.M."/>
            <person name="Hajek A.E."/>
            <person name="De Bivort B.L."/>
            <person name="Kasson M.T."/>
            <person name="De Fine Licht H.H."/>
            <person name="Stajich J.E."/>
        </authorList>
    </citation>
    <scope>NUCLEOTIDE SEQUENCE</scope>
    <source>
        <strain evidence="1">Berkeley</strain>
    </source>
</reference>
<protein>
    <submittedName>
        <fullName evidence="1">Uncharacterized protein</fullName>
    </submittedName>
</protein>
<comment type="caution">
    <text evidence="1">The sequence shown here is derived from an EMBL/GenBank/DDBJ whole genome shotgun (WGS) entry which is preliminary data.</text>
</comment>
<evidence type="ECO:0000313" key="2">
    <source>
        <dbReference type="Proteomes" id="UP001165960"/>
    </source>
</evidence>